<organism evidence="2">
    <name type="scientific">Indivirus ILV1</name>
    <dbReference type="NCBI Taxonomy" id="1977633"/>
    <lineage>
        <taxon>Viruses</taxon>
        <taxon>Varidnaviria</taxon>
        <taxon>Bamfordvirae</taxon>
        <taxon>Nucleocytoviricota</taxon>
        <taxon>Megaviricetes</taxon>
        <taxon>Imitervirales</taxon>
        <taxon>Mimiviridae</taxon>
        <taxon>Klosneuvirinae</taxon>
        <taxon>Indivirus</taxon>
    </lineage>
</organism>
<name>A0A1V0SCZ2_9VIRU</name>
<keyword evidence="1" id="KW-1133">Transmembrane helix</keyword>
<sequence length="185" mass="20761">MKNITSDRLCMLALLVIIVICVVQIYQLYNRSSMKEHMNPALLTHQIEDLTSKPGDPVSINYYVKEDRYSKDLKLSPTLIDPLSMNSSLKCGPQMNWDTLSMPGANNVYGDMIWHKTSPRMVFERNDFSCGNVDYNSPVGTHDIEPSCGSGYDLAQSLSNFGTVGALSDQHLMSTPENLEKFINM</sequence>
<keyword evidence="1" id="KW-0472">Membrane</keyword>
<reference evidence="2" key="1">
    <citation type="journal article" date="2017" name="Science">
        <title>Giant viruses with an expanded complement of translation system components.</title>
        <authorList>
            <person name="Schulz F."/>
            <person name="Yutin N."/>
            <person name="Ivanova N.N."/>
            <person name="Ortega D.R."/>
            <person name="Lee T.K."/>
            <person name="Vierheilig J."/>
            <person name="Daims H."/>
            <person name="Horn M."/>
            <person name="Wagner M."/>
            <person name="Jensen G.J."/>
            <person name="Kyrpides N.C."/>
            <person name="Koonin E.V."/>
            <person name="Woyke T."/>
        </authorList>
    </citation>
    <scope>NUCLEOTIDE SEQUENCE</scope>
    <source>
        <strain evidence="2">ILV1</strain>
    </source>
</reference>
<protein>
    <submittedName>
        <fullName evidence="2">Uncharacterized protein</fullName>
    </submittedName>
</protein>
<evidence type="ECO:0000256" key="1">
    <source>
        <dbReference type="SAM" id="Phobius"/>
    </source>
</evidence>
<feature type="transmembrane region" description="Helical" evidence="1">
    <location>
        <begin position="9"/>
        <end position="29"/>
    </location>
</feature>
<evidence type="ECO:0000313" key="2">
    <source>
        <dbReference type="EMBL" id="ARF09528.1"/>
    </source>
</evidence>
<accession>A0A1V0SCZ2</accession>
<dbReference type="EMBL" id="KY684085">
    <property type="protein sequence ID" value="ARF09528.1"/>
    <property type="molecule type" value="Genomic_DNA"/>
</dbReference>
<proteinExistence type="predicted"/>
<keyword evidence="1" id="KW-0812">Transmembrane</keyword>
<gene>
    <name evidence="2" type="ORF">Indivirus_1_151</name>
</gene>